<dbReference type="PaxDb" id="3218-PP1S140_73V6.1"/>
<reference evidence="2" key="3">
    <citation type="submission" date="2020-12" db="UniProtKB">
        <authorList>
            <consortium name="EnsemblPlants"/>
        </authorList>
    </citation>
    <scope>IDENTIFICATION</scope>
</reference>
<evidence type="ECO:0000313" key="3">
    <source>
        <dbReference type="Proteomes" id="UP000006727"/>
    </source>
</evidence>
<dbReference type="PANTHER" id="PTHR11780:SF10">
    <property type="entry name" value="NADH DEHYDROGENASE [UBIQUINONE] FLAVOPROTEIN 1, MITOCHONDRIAL"/>
    <property type="match status" value="1"/>
</dbReference>
<dbReference type="PANTHER" id="PTHR11780">
    <property type="entry name" value="NADH-UBIQUINONE OXIDOREDUCTASE FLAVOPROTEIN 1 NDUFV1"/>
    <property type="match status" value="1"/>
</dbReference>
<dbReference type="InterPro" id="IPR050837">
    <property type="entry name" value="ComplexI_51kDa_subunit"/>
</dbReference>
<dbReference type="InParanoid" id="A0A2K1KTR2"/>
<dbReference type="Gene3D" id="3.40.50.11540">
    <property type="entry name" value="NADH-ubiquinone oxidoreductase 51kDa subunit"/>
    <property type="match status" value="1"/>
</dbReference>
<keyword evidence="3" id="KW-1185">Reference proteome</keyword>
<organism evidence="1">
    <name type="scientific">Physcomitrium patens</name>
    <name type="common">Spreading-leaved earth moss</name>
    <name type="synonym">Physcomitrella patens</name>
    <dbReference type="NCBI Taxonomy" id="3218"/>
    <lineage>
        <taxon>Eukaryota</taxon>
        <taxon>Viridiplantae</taxon>
        <taxon>Streptophyta</taxon>
        <taxon>Embryophyta</taxon>
        <taxon>Bryophyta</taxon>
        <taxon>Bryophytina</taxon>
        <taxon>Bryopsida</taxon>
        <taxon>Funariidae</taxon>
        <taxon>Funariales</taxon>
        <taxon>Funariaceae</taxon>
        <taxon>Physcomitrium</taxon>
    </lineage>
</organism>
<dbReference type="EMBL" id="ABEU02000003">
    <property type="protein sequence ID" value="PNR57159.1"/>
    <property type="molecule type" value="Genomic_DNA"/>
</dbReference>
<evidence type="ECO:0000313" key="2">
    <source>
        <dbReference type="EnsemblPlants" id="Pp3c3_8640V3.1"/>
    </source>
</evidence>
<dbReference type="SUPFAM" id="SSF142019">
    <property type="entry name" value="Nqo1 FMN-binding domain-like"/>
    <property type="match status" value="1"/>
</dbReference>
<name>A0A2K1KTR2_PHYPA</name>
<sequence>MNVTRKNNIKLLEAINVETTLQWLGSGWLCGLPGNNACGSGHALDVLIHHGACAYICGEDTTPLESLEGKQNKPRLKPPFPANAGLYGFPTTVTNGNHSKEREIRHMCID</sequence>
<dbReference type="EnsemblPlants" id="Pp3c3_8640V3.1">
    <property type="protein sequence ID" value="Pp3c3_8640V3.1"/>
    <property type="gene ID" value="Pp3c3_8640"/>
</dbReference>
<evidence type="ECO:0000313" key="1">
    <source>
        <dbReference type="EMBL" id="PNR57159.1"/>
    </source>
</evidence>
<dbReference type="InterPro" id="IPR037225">
    <property type="entry name" value="Nuo51_FMN-bd_sf"/>
</dbReference>
<dbReference type="Gramene" id="Pp3c3_8640V3.1">
    <property type="protein sequence ID" value="Pp3c3_8640V3.1"/>
    <property type="gene ID" value="Pp3c3_8640"/>
</dbReference>
<reference evidence="1 3" key="1">
    <citation type="journal article" date="2008" name="Science">
        <title>The Physcomitrella genome reveals evolutionary insights into the conquest of land by plants.</title>
        <authorList>
            <person name="Rensing S."/>
            <person name="Lang D."/>
            <person name="Zimmer A."/>
            <person name="Terry A."/>
            <person name="Salamov A."/>
            <person name="Shapiro H."/>
            <person name="Nishiyama T."/>
            <person name="Perroud P.-F."/>
            <person name="Lindquist E."/>
            <person name="Kamisugi Y."/>
            <person name="Tanahashi T."/>
            <person name="Sakakibara K."/>
            <person name="Fujita T."/>
            <person name="Oishi K."/>
            <person name="Shin-I T."/>
            <person name="Kuroki Y."/>
            <person name="Toyoda A."/>
            <person name="Suzuki Y."/>
            <person name="Hashimoto A."/>
            <person name="Yamaguchi K."/>
            <person name="Sugano A."/>
            <person name="Kohara Y."/>
            <person name="Fujiyama A."/>
            <person name="Anterola A."/>
            <person name="Aoki S."/>
            <person name="Ashton N."/>
            <person name="Barbazuk W.B."/>
            <person name="Barker E."/>
            <person name="Bennetzen J."/>
            <person name="Bezanilla M."/>
            <person name="Blankenship R."/>
            <person name="Cho S.H."/>
            <person name="Dutcher S."/>
            <person name="Estelle M."/>
            <person name="Fawcett J.A."/>
            <person name="Gundlach H."/>
            <person name="Hanada K."/>
            <person name="Heyl A."/>
            <person name="Hicks K.A."/>
            <person name="Hugh J."/>
            <person name="Lohr M."/>
            <person name="Mayer K."/>
            <person name="Melkozernov A."/>
            <person name="Murata T."/>
            <person name="Nelson D."/>
            <person name="Pils B."/>
            <person name="Prigge M."/>
            <person name="Reiss B."/>
            <person name="Renner T."/>
            <person name="Rombauts S."/>
            <person name="Rushton P."/>
            <person name="Sanderfoot A."/>
            <person name="Schween G."/>
            <person name="Shiu S.-H."/>
            <person name="Stueber K."/>
            <person name="Theodoulou F.L."/>
            <person name="Tu H."/>
            <person name="Van de Peer Y."/>
            <person name="Verrier P.J."/>
            <person name="Waters E."/>
            <person name="Wood A."/>
            <person name="Yang L."/>
            <person name="Cove D."/>
            <person name="Cuming A."/>
            <person name="Hasebe M."/>
            <person name="Lucas S."/>
            <person name="Mishler D.B."/>
            <person name="Reski R."/>
            <person name="Grigoriev I."/>
            <person name="Quatrano R.S."/>
            <person name="Boore J.L."/>
        </authorList>
    </citation>
    <scope>NUCLEOTIDE SEQUENCE [LARGE SCALE GENOMIC DNA]</scope>
    <source>
        <strain evidence="2 3">cv. Gransden 2004</strain>
    </source>
</reference>
<gene>
    <name evidence="1" type="ORF">PHYPA_004152</name>
</gene>
<reference evidence="1 3" key="2">
    <citation type="journal article" date="2018" name="Plant J.">
        <title>The Physcomitrella patens chromosome-scale assembly reveals moss genome structure and evolution.</title>
        <authorList>
            <person name="Lang D."/>
            <person name="Ullrich K.K."/>
            <person name="Murat F."/>
            <person name="Fuchs J."/>
            <person name="Jenkins J."/>
            <person name="Haas F.B."/>
            <person name="Piednoel M."/>
            <person name="Gundlach H."/>
            <person name="Van Bel M."/>
            <person name="Meyberg R."/>
            <person name="Vives C."/>
            <person name="Morata J."/>
            <person name="Symeonidi A."/>
            <person name="Hiss M."/>
            <person name="Muchero W."/>
            <person name="Kamisugi Y."/>
            <person name="Saleh O."/>
            <person name="Blanc G."/>
            <person name="Decker E.L."/>
            <person name="van Gessel N."/>
            <person name="Grimwood J."/>
            <person name="Hayes R.D."/>
            <person name="Graham S.W."/>
            <person name="Gunter L.E."/>
            <person name="McDaniel S.F."/>
            <person name="Hoernstein S.N.W."/>
            <person name="Larsson A."/>
            <person name="Li F.W."/>
            <person name="Perroud P.F."/>
            <person name="Phillips J."/>
            <person name="Ranjan P."/>
            <person name="Rokshar D.S."/>
            <person name="Rothfels C.J."/>
            <person name="Schneider L."/>
            <person name="Shu S."/>
            <person name="Stevenson D.W."/>
            <person name="Thummler F."/>
            <person name="Tillich M."/>
            <person name="Villarreal Aguilar J.C."/>
            <person name="Widiez T."/>
            <person name="Wong G.K."/>
            <person name="Wymore A."/>
            <person name="Zhang Y."/>
            <person name="Zimmer A.D."/>
            <person name="Quatrano R.S."/>
            <person name="Mayer K.F.X."/>
            <person name="Goodstein D."/>
            <person name="Casacuberta J.M."/>
            <person name="Vandepoele K."/>
            <person name="Reski R."/>
            <person name="Cuming A.C."/>
            <person name="Tuskan G.A."/>
            <person name="Maumus F."/>
            <person name="Salse J."/>
            <person name="Schmutz J."/>
            <person name="Rensing S.A."/>
        </authorList>
    </citation>
    <scope>NUCLEOTIDE SEQUENCE [LARGE SCALE GENOMIC DNA]</scope>
    <source>
        <strain evidence="2 3">cv. Gransden 2004</strain>
    </source>
</reference>
<dbReference type="STRING" id="3218.A0A2K1KTR2"/>
<dbReference type="AlphaFoldDB" id="A0A2K1KTR2"/>
<protein>
    <submittedName>
        <fullName evidence="1 2">Uncharacterized protein</fullName>
    </submittedName>
</protein>
<dbReference type="Proteomes" id="UP000006727">
    <property type="component" value="Chromosome 3"/>
</dbReference>
<accession>A0A2K1KTR2</accession>
<proteinExistence type="predicted"/>